<organism evidence="1">
    <name type="scientific">bioreactor metagenome</name>
    <dbReference type="NCBI Taxonomy" id="1076179"/>
    <lineage>
        <taxon>unclassified sequences</taxon>
        <taxon>metagenomes</taxon>
        <taxon>ecological metagenomes</taxon>
    </lineage>
</organism>
<comment type="caution">
    <text evidence="1">The sequence shown here is derived from an EMBL/GenBank/DDBJ whole genome shotgun (WGS) entry which is preliminary data.</text>
</comment>
<name>A0A644ZI25_9ZZZZ</name>
<dbReference type="AlphaFoldDB" id="A0A644ZI25"/>
<proteinExistence type="predicted"/>
<gene>
    <name evidence="1" type="ORF">SDC9_87189</name>
</gene>
<protein>
    <submittedName>
        <fullName evidence="1">Uncharacterized protein</fullName>
    </submittedName>
</protein>
<sequence length="96" mass="11085">MNRDKLSGTRKKNNKVTTFIELMSVSKLFSFLKLMQNKTIPERTKLTLTENMALETKTCQKENSDNVAHKTTVYSLPTQIRIRATDREGNTIEVTY</sequence>
<reference evidence="1" key="1">
    <citation type="submission" date="2019-08" db="EMBL/GenBank/DDBJ databases">
        <authorList>
            <person name="Kucharzyk K."/>
            <person name="Murdoch R.W."/>
            <person name="Higgins S."/>
            <person name="Loffler F."/>
        </authorList>
    </citation>
    <scope>NUCLEOTIDE SEQUENCE</scope>
</reference>
<evidence type="ECO:0000313" key="1">
    <source>
        <dbReference type="EMBL" id="MPM40545.1"/>
    </source>
</evidence>
<dbReference type="EMBL" id="VSSQ01009040">
    <property type="protein sequence ID" value="MPM40545.1"/>
    <property type="molecule type" value="Genomic_DNA"/>
</dbReference>
<accession>A0A644ZI25</accession>